<dbReference type="RefSeq" id="WP_216368818.1">
    <property type="nucleotide sequence ID" value="NZ_BIXY01000019.1"/>
</dbReference>
<dbReference type="Proteomes" id="UP000322530">
    <property type="component" value="Unassembled WGS sequence"/>
</dbReference>
<keyword evidence="1" id="KW-0472">Membrane</keyword>
<gene>
    <name evidence="2" type="ORF">KDI_17560</name>
</gene>
<keyword evidence="1" id="KW-0812">Transmembrane</keyword>
<proteinExistence type="predicted"/>
<keyword evidence="3" id="KW-1185">Reference proteome</keyword>
<comment type="caution">
    <text evidence="2">The sequence shown here is derived from an EMBL/GenBank/DDBJ whole genome shotgun (WGS) entry which is preliminary data.</text>
</comment>
<evidence type="ECO:0000313" key="3">
    <source>
        <dbReference type="Proteomes" id="UP000322530"/>
    </source>
</evidence>
<dbReference type="EMBL" id="BIXY01000019">
    <property type="protein sequence ID" value="GCF08192.1"/>
    <property type="molecule type" value="Genomic_DNA"/>
</dbReference>
<keyword evidence="1" id="KW-1133">Transmembrane helix</keyword>
<evidence type="ECO:0000313" key="2">
    <source>
        <dbReference type="EMBL" id="GCF08192.1"/>
    </source>
</evidence>
<dbReference type="AlphaFoldDB" id="A0A5A5T9U6"/>
<accession>A0A5A5T9U6</accession>
<evidence type="ECO:0000256" key="1">
    <source>
        <dbReference type="SAM" id="Phobius"/>
    </source>
</evidence>
<evidence type="ECO:0008006" key="4">
    <source>
        <dbReference type="Google" id="ProtNLM"/>
    </source>
</evidence>
<reference evidence="2 3" key="1">
    <citation type="submission" date="2019-01" db="EMBL/GenBank/DDBJ databases">
        <title>Draft genome sequence of Dictyobacter sp. Uno17.</title>
        <authorList>
            <person name="Wang C.M."/>
            <person name="Zheng Y."/>
            <person name="Sakai Y."/>
            <person name="Abe K."/>
            <person name="Yokota A."/>
            <person name="Yabe S."/>
        </authorList>
    </citation>
    <scope>NUCLEOTIDE SEQUENCE [LARGE SCALE GENOMIC DNA]</scope>
    <source>
        <strain evidence="2 3">Uno17</strain>
    </source>
</reference>
<organism evidence="2 3">
    <name type="scientific">Dictyobacter arantiisoli</name>
    <dbReference type="NCBI Taxonomy" id="2014874"/>
    <lineage>
        <taxon>Bacteria</taxon>
        <taxon>Bacillati</taxon>
        <taxon>Chloroflexota</taxon>
        <taxon>Ktedonobacteria</taxon>
        <taxon>Ktedonobacterales</taxon>
        <taxon>Dictyobacteraceae</taxon>
        <taxon>Dictyobacter</taxon>
    </lineage>
</organism>
<feature type="transmembrane region" description="Helical" evidence="1">
    <location>
        <begin position="30"/>
        <end position="51"/>
    </location>
</feature>
<protein>
    <recommendedName>
        <fullName evidence="4">Lipoprotein</fullName>
    </recommendedName>
</protein>
<sequence length="368" mass="40727">MNEPSLPSNIEQKQLRPYAFLQRRSRISALFLLSLSILLLIVATAISVGYLSPLDIAASHPAITTVTVVKKTTPTATPTPAFNPNLNAVLPTHRIVAFYAIPGASATGPAYQLDAGMLAHLKTQGAAYQALDPAHPVQLGIDLVASVPDGFPGPDNTYSHHLDPATIQQYIDFCQQNNLLLFLDLNFGWAPIMPEVNFFLPYLEKYSFVHMAIDPEWMFPRHDGIPGYNLSNVRASDLNPIIKAVAAIPMAYHVPRKILIIHQYRPSGDLLRTPFDAGQAEIADKRNLISDQRVDTVIHVDSVGGYPNDHRDKIQQYGQWVHDDMQSYHNFSYGGFKLFYNIEARTGVMTPAEVLALNPAPMVVTYGN</sequence>
<name>A0A5A5T9U6_9CHLR</name>